<evidence type="ECO:0000256" key="7">
    <source>
        <dbReference type="ARBA" id="ARBA00061045"/>
    </source>
</evidence>
<dbReference type="GO" id="GO:0006401">
    <property type="term" value="P:RNA catabolic process"/>
    <property type="evidence" value="ECO:0007669"/>
    <property type="project" value="InterPro"/>
</dbReference>
<organism evidence="11 12">
    <name type="scientific">Digitaria exilis</name>
    <dbReference type="NCBI Taxonomy" id="1010633"/>
    <lineage>
        <taxon>Eukaryota</taxon>
        <taxon>Viridiplantae</taxon>
        <taxon>Streptophyta</taxon>
        <taxon>Embryophyta</taxon>
        <taxon>Tracheophyta</taxon>
        <taxon>Spermatophyta</taxon>
        <taxon>Magnoliopsida</taxon>
        <taxon>Liliopsida</taxon>
        <taxon>Poales</taxon>
        <taxon>Poaceae</taxon>
        <taxon>PACMAD clade</taxon>
        <taxon>Panicoideae</taxon>
        <taxon>Panicodae</taxon>
        <taxon>Paniceae</taxon>
        <taxon>Anthephorinae</taxon>
        <taxon>Digitaria</taxon>
    </lineage>
</organism>
<evidence type="ECO:0000256" key="2">
    <source>
        <dbReference type="ARBA" id="ARBA00022741"/>
    </source>
</evidence>
<evidence type="ECO:0000256" key="3">
    <source>
        <dbReference type="ARBA" id="ARBA00022801"/>
    </source>
</evidence>
<dbReference type="FunFam" id="2.40.30.300:FF:000003">
    <property type="entry name" value="DEAD-box family ATP dependent helicase"/>
    <property type="match status" value="1"/>
</dbReference>
<dbReference type="GO" id="GO:0003723">
    <property type="term" value="F:RNA binding"/>
    <property type="evidence" value="ECO:0007669"/>
    <property type="project" value="InterPro"/>
</dbReference>
<keyword evidence="3" id="KW-0378">Hydrolase</keyword>
<dbReference type="GO" id="GO:0003724">
    <property type="term" value="F:RNA helicase activity"/>
    <property type="evidence" value="ECO:0007669"/>
    <property type="project" value="InterPro"/>
</dbReference>
<reference evidence="11" key="1">
    <citation type="submission" date="2020-07" db="EMBL/GenBank/DDBJ databases">
        <title>Genome sequence and genetic diversity analysis of an under-domesticated orphan crop, white fonio (Digitaria exilis).</title>
        <authorList>
            <person name="Bennetzen J.L."/>
            <person name="Chen S."/>
            <person name="Ma X."/>
            <person name="Wang X."/>
            <person name="Yssel A.E.J."/>
            <person name="Chaluvadi S.R."/>
            <person name="Johnson M."/>
            <person name="Gangashetty P."/>
            <person name="Hamidou F."/>
            <person name="Sanogo M.D."/>
            <person name="Zwaenepoel A."/>
            <person name="Wallace J."/>
            <person name="Van De Peer Y."/>
            <person name="Van Deynze A."/>
        </authorList>
    </citation>
    <scope>NUCLEOTIDE SEQUENCE</scope>
    <source>
        <tissue evidence="11">Leaves</tissue>
    </source>
</reference>
<dbReference type="PANTHER" id="PTHR12131:SF25">
    <property type="entry name" value="DEXH-BOX ATP-DEPENDENT RNA HELICASE DEXH9"/>
    <property type="match status" value="1"/>
</dbReference>
<evidence type="ECO:0000313" key="11">
    <source>
        <dbReference type="EMBL" id="KAF8662335.1"/>
    </source>
</evidence>
<dbReference type="InterPro" id="IPR050699">
    <property type="entry name" value="RNA-DNA_Helicase"/>
</dbReference>
<evidence type="ECO:0000259" key="10">
    <source>
        <dbReference type="PROSITE" id="PS51194"/>
    </source>
</evidence>
<evidence type="ECO:0000256" key="8">
    <source>
        <dbReference type="SAM" id="MobiDB-lite"/>
    </source>
</evidence>
<comment type="subcellular location">
    <subcellularLocation>
        <location evidence="1">Nucleus</location>
    </subcellularLocation>
</comment>
<dbReference type="GO" id="GO:0005634">
    <property type="term" value="C:nucleus"/>
    <property type="evidence" value="ECO:0007669"/>
    <property type="project" value="UniProtKB-SubCell"/>
</dbReference>
<dbReference type="AlphaFoldDB" id="A0A835E3X6"/>
<dbReference type="Pfam" id="PF08148">
    <property type="entry name" value="DSHCT"/>
    <property type="match status" value="1"/>
</dbReference>
<dbReference type="FunFam" id="3.40.50.300:FF:000141">
    <property type="entry name" value="ATP-dependent RNA helicase DOB1"/>
    <property type="match status" value="1"/>
</dbReference>
<dbReference type="Gene3D" id="2.40.30.300">
    <property type="match status" value="1"/>
</dbReference>
<dbReference type="Pfam" id="PF00271">
    <property type="entry name" value="Helicase_C"/>
    <property type="match status" value="1"/>
</dbReference>
<dbReference type="Proteomes" id="UP000636709">
    <property type="component" value="Unassembled WGS sequence"/>
</dbReference>
<dbReference type="Gene3D" id="3.40.50.300">
    <property type="entry name" value="P-loop containing nucleotide triphosphate hydrolases"/>
    <property type="match status" value="2"/>
</dbReference>
<dbReference type="SUPFAM" id="SSF52540">
    <property type="entry name" value="P-loop containing nucleoside triphosphate hydrolases"/>
    <property type="match status" value="1"/>
</dbReference>
<dbReference type="InterPro" id="IPR001650">
    <property type="entry name" value="Helicase_C-like"/>
</dbReference>
<dbReference type="InterPro" id="IPR012961">
    <property type="entry name" value="Ski2/MTR4_C"/>
</dbReference>
<evidence type="ECO:0000256" key="4">
    <source>
        <dbReference type="ARBA" id="ARBA00022806"/>
    </source>
</evidence>
<keyword evidence="12" id="KW-1185">Reference proteome</keyword>
<dbReference type="OrthoDB" id="64767at2759"/>
<dbReference type="PANTHER" id="PTHR12131">
    <property type="entry name" value="ATP-DEPENDENT RNA AND DNA HELICASE"/>
    <property type="match status" value="1"/>
</dbReference>
<dbReference type="Gene3D" id="1.10.3380.30">
    <property type="match status" value="1"/>
</dbReference>
<dbReference type="InterPro" id="IPR014001">
    <property type="entry name" value="Helicase_ATP-bd"/>
</dbReference>
<comment type="similarity">
    <text evidence="7">Belongs to the DExH box helicase family. SKI2 subfamily.</text>
</comment>
<dbReference type="EMBL" id="JACEFO010002381">
    <property type="protein sequence ID" value="KAF8662335.1"/>
    <property type="molecule type" value="Genomic_DNA"/>
</dbReference>
<dbReference type="GO" id="GO:0000460">
    <property type="term" value="P:maturation of 5.8S rRNA"/>
    <property type="evidence" value="ECO:0007669"/>
    <property type="project" value="TreeGrafter"/>
</dbReference>
<evidence type="ECO:0000313" key="12">
    <source>
        <dbReference type="Proteomes" id="UP000636709"/>
    </source>
</evidence>
<dbReference type="SMART" id="SM00490">
    <property type="entry name" value="HELICc"/>
    <property type="match status" value="1"/>
</dbReference>
<dbReference type="Pfam" id="PF00270">
    <property type="entry name" value="DEAD"/>
    <property type="match status" value="1"/>
</dbReference>
<dbReference type="SMART" id="SM00487">
    <property type="entry name" value="DEXDc"/>
    <property type="match status" value="1"/>
</dbReference>
<dbReference type="CDD" id="cd18795">
    <property type="entry name" value="SF2_C_Ski2"/>
    <property type="match status" value="1"/>
</dbReference>
<dbReference type="InterPro" id="IPR048392">
    <property type="entry name" value="MTR4-like_stalk"/>
</dbReference>
<dbReference type="InterPro" id="IPR011545">
    <property type="entry name" value="DEAD/DEAH_box_helicase_dom"/>
</dbReference>
<accession>A0A835E3X6</accession>
<dbReference type="FunFam" id="1.10.3380.30:FF:000009">
    <property type="entry name" value="DExH-box ATP-dependent RNA helicase DExH9"/>
    <property type="match status" value="1"/>
</dbReference>
<dbReference type="PROSITE" id="PS51194">
    <property type="entry name" value="HELICASE_CTER"/>
    <property type="match status" value="1"/>
</dbReference>
<dbReference type="FunFam" id="1.20.1500.20:FF:000002">
    <property type="entry name" value="DEAD/DEAH box helicase, putative"/>
    <property type="match status" value="1"/>
</dbReference>
<sequence>METLKRKAPDGPATADNASPLKAPRADAAGPPSLTTIAAAEPVACVHDVSYPEGYDASTSASRVLAGGVEGSEPAKKFPFQLDPFQAEAIRCLDNGESVMVSAHTSAGKTVVALYAIAMSLRNKQRVIYTSPIKALSNQKYREFKEEFSDVGLMTGDVTIEPNASCLVMTTEIWRSMQYKGSEVMREVAWVIFDEVHYMRDRERGVVWEESIVMAPKNSRFVFLSATVPNAKEFADWVAKVHKQPCHIVYTDYRPTPLQHYVFPSGGDGLYMVVDEKGKFREDSFQKALNALVPASDSDKKKENGKWQKGIVAGKSSEGSDIFKMVKMIIQRQYDPVILFSFSKRECEFLAMQMAKMDLNEDDEKTNIETIFWSAMDLLSDDDKKLPQVSNMLPLLKHGIGVHHSGLLPILKEVIEILFQEGLIKCLFATETFSIGLNMPAKTVVFTNVRKFDGDRFRWLSSGEYIQMSGRAGRRGIDQRGICILMVDEKMEPSTAKMMLKGSADSLNSAFHLSYNMLLNQMRSEDGDPEKLLRYSFYQFQADRALPDLEKQIKELESDRNSMVIEEEESLKDYYELLQQYKSLKKDIRDIVLSPKHVLPFLQPGRLVRLQYSTDEPATFSIDENVTWGIIINFEKVKSHGEDRRPEDSDYTVDVLTRCSVSKDSSGKKVMKIVPLKGRGEPVVISLPLSQIDGLSSIRMYIPKDLLPVEARENTLRKVEEVLSRFAKDGVPLLDPEEDMKVQSKSYRKATRRIEALESLFERHDIRSSPHIQQKLKVLHDKQELSAKIKSIKKTMRASTALAFKDELKARKRVLRRLGYVTSDDVVEVKGKVACEISSADELTLTELMFSGTLKDATVEQMVALLSCFVWQEKLQDAPKPREELDLLFYQLQETARRVANLQLECKIQIDVESFVDSFRPDIMEAVYSWARGSKFYQIMEMTQVFEGSLIRAIRRLEEVLQQLILASKSIGETELEAKLEEAVSKIKRDIVFAASLYL</sequence>
<evidence type="ECO:0000256" key="5">
    <source>
        <dbReference type="ARBA" id="ARBA00022840"/>
    </source>
</evidence>
<evidence type="ECO:0000259" key="9">
    <source>
        <dbReference type="PROSITE" id="PS51192"/>
    </source>
</evidence>
<dbReference type="GO" id="GO:0016787">
    <property type="term" value="F:hydrolase activity"/>
    <property type="evidence" value="ECO:0007669"/>
    <property type="project" value="UniProtKB-KW"/>
</dbReference>
<keyword evidence="4" id="KW-0347">Helicase</keyword>
<dbReference type="Gene3D" id="1.20.1500.20">
    <property type="match status" value="1"/>
</dbReference>
<feature type="domain" description="Helicase ATP-binding" evidence="9">
    <location>
        <begin position="90"/>
        <end position="246"/>
    </location>
</feature>
<evidence type="ECO:0008006" key="13">
    <source>
        <dbReference type="Google" id="ProtNLM"/>
    </source>
</evidence>
<keyword evidence="6" id="KW-0539">Nucleus</keyword>
<proteinExistence type="inferred from homology"/>
<gene>
    <name evidence="11" type="ORF">HU200_056546</name>
</gene>
<dbReference type="FunFam" id="3.40.50.300:FF:000083">
    <property type="entry name" value="ATP-dependent RNA helicase DOB1"/>
    <property type="match status" value="1"/>
</dbReference>
<dbReference type="InterPro" id="IPR016438">
    <property type="entry name" value="SKI2-like"/>
</dbReference>
<dbReference type="SMART" id="SM01142">
    <property type="entry name" value="DSHCT"/>
    <property type="match status" value="1"/>
</dbReference>
<dbReference type="GO" id="GO:0005524">
    <property type="term" value="F:ATP binding"/>
    <property type="evidence" value="ECO:0007669"/>
    <property type="project" value="UniProtKB-KW"/>
</dbReference>
<keyword evidence="2" id="KW-0547">Nucleotide-binding</keyword>
<feature type="region of interest" description="Disordered" evidence="8">
    <location>
        <begin position="1"/>
        <end position="32"/>
    </location>
</feature>
<name>A0A835E3X6_9POAL</name>
<dbReference type="InterPro" id="IPR025696">
    <property type="entry name" value="Beta-barrel_MTR4"/>
</dbReference>
<dbReference type="PIRSF" id="PIRSF005198">
    <property type="entry name" value="Antiviral_helicase_SKI2"/>
    <property type="match status" value="1"/>
</dbReference>
<keyword evidence="5" id="KW-0067">ATP-binding</keyword>
<evidence type="ECO:0000256" key="6">
    <source>
        <dbReference type="ARBA" id="ARBA00023242"/>
    </source>
</evidence>
<dbReference type="InterPro" id="IPR027417">
    <property type="entry name" value="P-loop_NTPase"/>
</dbReference>
<evidence type="ECO:0000256" key="1">
    <source>
        <dbReference type="ARBA" id="ARBA00004123"/>
    </source>
</evidence>
<dbReference type="PROSITE" id="PS51192">
    <property type="entry name" value="HELICASE_ATP_BIND_1"/>
    <property type="match status" value="1"/>
</dbReference>
<protein>
    <recommendedName>
        <fullName evidence="13">DExH-box ATP-dependent RNA helicase DExH9</fullName>
    </recommendedName>
</protein>
<dbReference type="CDD" id="cd18024">
    <property type="entry name" value="DEXHc_Mtr4-like"/>
    <property type="match status" value="1"/>
</dbReference>
<comment type="caution">
    <text evidence="11">The sequence shown here is derived from an EMBL/GenBank/DDBJ whole genome shotgun (WGS) entry which is preliminary data.</text>
</comment>
<dbReference type="Pfam" id="PF13234">
    <property type="entry name" value="MTR4_beta-barrel"/>
    <property type="match status" value="1"/>
</dbReference>
<dbReference type="Pfam" id="PF21408">
    <property type="entry name" value="MTR4-like_stalk"/>
    <property type="match status" value="1"/>
</dbReference>
<feature type="domain" description="Helicase C-terminal" evidence="10">
    <location>
        <begin position="321"/>
        <end position="523"/>
    </location>
</feature>